<dbReference type="PROSITE" id="PS51318">
    <property type="entry name" value="TAT"/>
    <property type="match status" value="1"/>
</dbReference>
<feature type="chain" id="PRO_5047488465" evidence="9">
    <location>
        <begin position="35"/>
        <end position="376"/>
    </location>
</feature>
<evidence type="ECO:0000313" key="11">
    <source>
        <dbReference type="EMBL" id="MBY9073741.1"/>
    </source>
</evidence>
<evidence type="ECO:0000256" key="6">
    <source>
        <dbReference type="ARBA" id="ARBA00022825"/>
    </source>
</evidence>
<dbReference type="InterPro" id="IPR034084">
    <property type="entry name" value="Thermitase-like_dom"/>
</dbReference>
<feature type="active site" description="Charge relay system" evidence="7">
    <location>
        <position position="297"/>
    </location>
</feature>
<keyword evidence="9" id="KW-0732">Signal</keyword>
<evidence type="ECO:0000313" key="12">
    <source>
        <dbReference type="Proteomes" id="UP000754710"/>
    </source>
</evidence>
<accession>A0ABS7RFD5</accession>
<dbReference type="Gene3D" id="3.40.50.200">
    <property type="entry name" value="Peptidase S8/S53 domain"/>
    <property type="match status" value="1"/>
</dbReference>
<sequence length="376" mass="37523">MTLGSTRNPGRRRIAAVLGAAGLAVAAVTAPAAAATNDPLRPQEWGLDQVRAEQAWPASTGDGTVVAVVDSGVDLNHPDLRANLVPGATFIECDPSCGNGDWKGPDGVGQDLDTHGTHVSGTIAAVTDNGIGVAGVAPDAQIMPIKALEDGSGAFEDIAAGITYAVDHGADVVNLSIGAMPGVQALTLTGLESSVTDAIAYAESEGVLVVAAAGNESFPVCDTPAFEDGALCVTATTREETPAYYSNGAVKPDTFAVAGPGGAGLVACEEDIVSTVPSGTGSEACGESDYDYYAGTSMATPHVSGVAALLFGQDRTLDNVKSALVDTARTPGLGTGVFTTSYGHGIVDAEAATAYEGAAATGTKSTGKGKGGKPRR</sequence>
<organism evidence="11 12">
    <name type="scientific">Nocardioides jiangsuensis</name>
    <dbReference type="NCBI Taxonomy" id="2866161"/>
    <lineage>
        <taxon>Bacteria</taxon>
        <taxon>Bacillati</taxon>
        <taxon>Actinomycetota</taxon>
        <taxon>Actinomycetes</taxon>
        <taxon>Propionibacteriales</taxon>
        <taxon>Nocardioidaceae</taxon>
        <taxon>Nocardioides</taxon>
    </lineage>
</organism>
<dbReference type="InterPro" id="IPR022398">
    <property type="entry name" value="Peptidase_S8_His-AS"/>
</dbReference>
<evidence type="ECO:0000256" key="8">
    <source>
        <dbReference type="RuleBase" id="RU003355"/>
    </source>
</evidence>
<dbReference type="InterPro" id="IPR023827">
    <property type="entry name" value="Peptidase_S8_Asp-AS"/>
</dbReference>
<evidence type="ECO:0000256" key="3">
    <source>
        <dbReference type="ARBA" id="ARBA00022525"/>
    </source>
</evidence>
<dbReference type="PANTHER" id="PTHR43399:SF4">
    <property type="entry name" value="CELL WALL-ASSOCIATED PROTEASE"/>
    <property type="match status" value="1"/>
</dbReference>
<dbReference type="InterPro" id="IPR023828">
    <property type="entry name" value="Peptidase_S8_Ser-AS"/>
</dbReference>
<dbReference type="RefSeq" id="WP_221023506.1">
    <property type="nucleotide sequence ID" value="NZ_JAIEZQ010000001.1"/>
</dbReference>
<evidence type="ECO:0000256" key="9">
    <source>
        <dbReference type="SAM" id="SignalP"/>
    </source>
</evidence>
<dbReference type="Pfam" id="PF00082">
    <property type="entry name" value="Peptidase_S8"/>
    <property type="match status" value="1"/>
</dbReference>
<dbReference type="InterPro" id="IPR036852">
    <property type="entry name" value="Peptidase_S8/S53_dom_sf"/>
</dbReference>
<gene>
    <name evidence="11" type="ORF">K1X13_02795</name>
</gene>
<comment type="subcellular location">
    <subcellularLocation>
        <location evidence="1">Secreted</location>
    </subcellularLocation>
</comment>
<proteinExistence type="inferred from homology"/>
<feature type="signal peptide" evidence="9">
    <location>
        <begin position="1"/>
        <end position="34"/>
    </location>
</feature>
<keyword evidence="6 7" id="KW-0720">Serine protease</keyword>
<comment type="caution">
    <text evidence="11">The sequence shown here is derived from an EMBL/GenBank/DDBJ whole genome shotgun (WGS) entry which is preliminary data.</text>
</comment>
<keyword evidence="12" id="KW-1185">Reference proteome</keyword>
<dbReference type="InterPro" id="IPR051048">
    <property type="entry name" value="Peptidase_S8/S53_subtilisin"/>
</dbReference>
<feature type="active site" description="Charge relay system" evidence="7">
    <location>
        <position position="70"/>
    </location>
</feature>
<dbReference type="PROSITE" id="PS51892">
    <property type="entry name" value="SUBTILASE"/>
    <property type="match status" value="1"/>
</dbReference>
<dbReference type="EMBL" id="JAIEZQ010000001">
    <property type="protein sequence ID" value="MBY9073741.1"/>
    <property type="molecule type" value="Genomic_DNA"/>
</dbReference>
<comment type="similarity">
    <text evidence="2 7 8">Belongs to the peptidase S8 family.</text>
</comment>
<name>A0ABS7RFD5_9ACTN</name>
<evidence type="ECO:0000256" key="5">
    <source>
        <dbReference type="ARBA" id="ARBA00022801"/>
    </source>
</evidence>
<dbReference type="PROSITE" id="PS00136">
    <property type="entry name" value="SUBTILASE_ASP"/>
    <property type="match status" value="1"/>
</dbReference>
<evidence type="ECO:0000256" key="7">
    <source>
        <dbReference type="PROSITE-ProRule" id="PRU01240"/>
    </source>
</evidence>
<dbReference type="PANTHER" id="PTHR43399">
    <property type="entry name" value="SUBTILISIN-RELATED"/>
    <property type="match status" value="1"/>
</dbReference>
<protein>
    <submittedName>
        <fullName evidence="11">S8 family peptidase</fullName>
    </submittedName>
</protein>
<dbReference type="PRINTS" id="PR00723">
    <property type="entry name" value="SUBTILISIN"/>
</dbReference>
<feature type="active site" description="Charge relay system" evidence="7">
    <location>
        <position position="115"/>
    </location>
</feature>
<keyword evidence="5 7" id="KW-0378">Hydrolase</keyword>
<dbReference type="InterPro" id="IPR000209">
    <property type="entry name" value="Peptidase_S8/S53_dom"/>
</dbReference>
<dbReference type="InterPro" id="IPR015500">
    <property type="entry name" value="Peptidase_S8_subtilisin-rel"/>
</dbReference>
<keyword evidence="4 7" id="KW-0645">Protease</keyword>
<evidence type="ECO:0000259" key="10">
    <source>
        <dbReference type="Pfam" id="PF00082"/>
    </source>
</evidence>
<keyword evidence="3" id="KW-0964">Secreted</keyword>
<evidence type="ECO:0000256" key="2">
    <source>
        <dbReference type="ARBA" id="ARBA00011073"/>
    </source>
</evidence>
<feature type="domain" description="Peptidase S8/S53" evidence="10">
    <location>
        <begin position="61"/>
        <end position="345"/>
    </location>
</feature>
<dbReference type="Proteomes" id="UP000754710">
    <property type="component" value="Unassembled WGS sequence"/>
</dbReference>
<evidence type="ECO:0000256" key="1">
    <source>
        <dbReference type="ARBA" id="ARBA00004613"/>
    </source>
</evidence>
<dbReference type="InterPro" id="IPR006311">
    <property type="entry name" value="TAT_signal"/>
</dbReference>
<evidence type="ECO:0000256" key="4">
    <source>
        <dbReference type="ARBA" id="ARBA00022670"/>
    </source>
</evidence>
<dbReference type="PROSITE" id="PS00137">
    <property type="entry name" value="SUBTILASE_HIS"/>
    <property type="match status" value="1"/>
</dbReference>
<reference evidence="11 12" key="1">
    <citation type="submission" date="2021-08" db="EMBL/GenBank/DDBJ databases">
        <title>Nocardioides bacterium WL0053 sp. nov., isolated from the sediment.</title>
        <authorList>
            <person name="Wang L."/>
            <person name="Zhang D."/>
            <person name="Zhang A."/>
        </authorList>
    </citation>
    <scope>NUCLEOTIDE SEQUENCE [LARGE SCALE GENOMIC DNA]</scope>
    <source>
        <strain evidence="11 12">WL0053</strain>
    </source>
</reference>
<dbReference type="SUPFAM" id="SSF52743">
    <property type="entry name" value="Subtilisin-like"/>
    <property type="match status" value="1"/>
</dbReference>
<dbReference type="CDD" id="cd07484">
    <property type="entry name" value="Peptidases_S8_Thermitase_like"/>
    <property type="match status" value="1"/>
</dbReference>
<dbReference type="PROSITE" id="PS00138">
    <property type="entry name" value="SUBTILASE_SER"/>
    <property type="match status" value="1"/>
</dbReference>